<keyword evidence="2" id="KW-0813">Transport</keyword>
<keyword evidence="5" id="KW-0186">Copper</keyword>
<evidence type="ECO:0000256" key="2">
    <source>
        <dbReference type="ARBA" id="ARBA00022448"/>
    </source>
</evidence>
<dbReference type="PANTHER" id="PTHR36507:SF1">
    <property type="entry name" value="BLL1555 PROTEIN"/>
    <property type="match status" value="1"/>
</dbReference>
<reference evidence="8 9" key="1">
    <citation type="submission" date="2019-11" db="EMBL/GenBank/DDBJ databases">
        <title>Paenibacillus monticola sp. nov., a novel PGPR strain isolated from mountain sample in China.</title>
        <authorList>
            <person name="Zhao Q."/>
            <person name="Li H.-P."/>
            <person name="Zhang J.-L."/>
        </authorList>
    </citation>
    <scope>NUCLEOTIDE SEQUENCE [LARGE SCALE GENOMIC DNA]</scope>
    <source>
        <strain evidence="8 9">LC-T2</strain>
    </source>
</reference>
<dbReference type="PRINTS" id="PR00155">
    <property type="entry name" value="AMICYANIN"/>
</dbReference>
<evidence type="ECO:0000256" key="5">
    <source>
        <dbReference type="PIRSR" id="PIRSR602386-1"/>
    </source>
</evidence>
<keyword evidence="9" id="KW-1185">Reference proteome</keyword>
<evidence type="ECO:0000313" key="8">
    <source>
        <dbReference type="EMBL" id="MRN55041.1"/>
    </source>
</evidence>
<sequence length="227" mass="24093">MKFLIMKVLNMIVILLIGVVALSACSTSSNNGYSEKQTEQTSTAGTQNQPVAVESTQSTEPVKTEGVADSKVANDVVDNSATATTSANNNMNEAMNDVGSEPSESSGKDSKTPTPAPTPPPVKSGDKVVKSSKSSPVAEKPASKEYVVEIVNFNFSPNKIEIHVGDTVKFVNRDSIRHTATATDMSFDSDLLGQDESKTFTFNKEGEINYACKPHPGMKGSIIVTAN</sequence>
<comment type="cofactor">
    <cofactor evidence="5">
        <name>Cu cation</name>
        <dbReference type="ChEBI" id="CHEBI:23378"/>
    </cofactor>
    <text evidence="5">Binds 1 copper ion per subunit.</text>
</comment>
<feature type="domain" description="EfeO-type cupredoxin-like" evidence="7">
    <location>
        <begin position="138"/>
        <end position="224"/>
    </location>
</feature>
<protein>
    <recommendedName>
        <fullName evidence="7">EfeO-type cupredoxin-like domain-containing protein</fullName>
    </recommendedName>
</protein>
<proteinExistence type="predicted"/>
<dbReference type="SUPFAM" id="SSF49503">
    <property type="entry name" value="Cupredoxins"/>
    <property type="match status" value="1"/>
</dbReference>
<dbReference type="EMBL" id="WJXB01000007">
    <property type="protein sequence ID" value="MRN55041.1"/>
    <property type="molecule type" value="Genomic_DNA"/>
</dbReference>
<keyword evidence="4" id="KW-0249">Electron transport</keyword>
<keyword evidence="3" id="KW-0574">Periplasm</keyword>
<evidence type="ECO:0000256" key="3">
    <source>
        <dbReference type="ARBA" id="ARBA00022764"/>
    </source>
</evidence>
<feature type="binding site" evidence="5">
    <location>
        <position position="212"/>
    </location>
    <ligand>
        <name>Cu cation</name>
        <dbReference type="ChEBI" id="CHEBI:23378"/>
    </ligand>
</feature>
<accession>A0A7X2L453</accession>
<comment type="subcellular location">
    <subcellularLocation>
        <location evidence="1">Periplasm</location>
    </subcellularLocation>
</comment>
<dbReference type="AlphaFoldDB" id="A0A7X2L453"/>
<dbReference type="InterPro" id="IPR002386">
    <property type="entry name" value="Amicyanin/Pseudoazurin"/>
</dbReference>
<feature type="compositionally biased region" description="Low complexity" evidence="6">
    <location>
        <begin position="79"/>
        <end position="96"/>
    </location>
</feature>
<gene>
    <name evidence="8" type="ORF">GJB61_18855</name>
</gene>
<name>A0A7X2L453_9BACL</name>
<dbReference type="InterPro" id="IPR028096">
    <property type="entry name" value="EfeO_Cupredoxin"/>
</dbReference>
<dbReference type="Pfam" id="PF13473">
    <property type="entry name" value="Cupredoxin_1"/>
    <property type="match status" value="1"/>
</dbReference>
<feature type="compositionally biased region" description="Polar residues" evidence="6">
    <location>
        <begin position="28"/>
        <end position="61"/>
    </location>
</feature>
<feature type="binding site" evidence="5">
    <location>
        <position position="215"/>
    </location>
    <ligand>
        <name>Cu cation</name>
        <dbReference type="ChEBI" id="CHEBI:23378"/>
    </ligand>
</feature>
<dbReference type="PROSITE" id="PS51257">
    <property type="entry name" value="PROKAR_LIPOPROTEIN"/>
    <property type="match status" value="1"/>
</dbReference>
<dbReference type="GO" id="GO:0005507">
    <property type="term" value="F:copper ion binding"/>
    <property type="evidence" value="ECO:0007669"/>
    <property type="project" value="InterPro"/>
</dbReference>
<dbReference type="InterPro" id="IPR035668">
    <property type="entry name" value="Amicyanin"/>
</dbReference>
<dbReference type="PANTHER" id="PTHR36507">
    <property type="entry name" value="BLL1555 PROTEIN"/>
    <property type="match status" value="1"/>
</dbReference>
<dbReference type="InterPro" id="IPR008972">
    <property type="entry name" value="Cupredoxin"/>
</dbReference>
<evidence type="ECO:0000313" key="9">
    <source>
        <dbReference type="Proteomes" id="UP000463051"/>
    </source>
</evidence>
<feature type="compositionally biased region" description="Low complexity" evidence="6">
    <location>
        <begin position="131"/>
        <end position="140"/>
    </location>
</feature>
<comment type="caution">
    <text evidence="8">The sequence shown here is derived from an EMBL/GenBank/DDBJ whole genome shotgun (WGS) entry which is preliminary data.</text>
</comment>
<dbReference type="Proteomes" id="UP000463051">
    <property type="component" value="Unassembled WGS sequence"/>
</dbReference>
<dbReference type="GO" id="GO:0009055">
    <property type="term" value="F:electron transfer activity"/>
    <property type="evidence" value="ECO:0007669"/>
    <property type="project" value="InterPro"/>
</dbReference>
<organism evidence="8 9">
    <name type="scientific">Paenibacillus monticola</name>
    <dbReference type="NCBI Taxonomy" id="2666075"/>
    <lineage>
        <taxon>Bacteria</taxon>
        <taxon>Bacillati</taxon>
        <taxon>Bacillota</taxon>
        <taxon>Bacilli</taxon>
        <taxon>Bacillales</taxon>
        <taxon>Paenibacillaceae</taxon>
        <taxon>Paenibacillus</taxon>
    </lineage>
</organism>
<evidence type="ECO:0000259" key="7">
    <source>
        <dbReference type="Pfam" id="PF13473"/>
    </source>
</evidence>
<dbReference type="RefSeq" id="WP_154120550.1">
    <property type="nucleotide sequence ID" value="NZ_WJXB01000007.1"/>
</dbReference>
<dbReference type="Gene3D" id="2.60.40.420">
    <property type="entry name" value="Cupredoxins - blue copper proteins"/>
    <property type="match status" value="1"/>
</dbReference>
<evidence type="ECO:0000256" key="4">
    <source>
        <dbReference type="ARBA" id="ARBA00022982"/>
    </source>
</evidence>
<dbReference type="GO" id="GO:0042597">
    <property type="term" value="C:periplasmic space"/>
    <property type="evidence" value="ECO:0007669"/>
    <property type="project" value="UniProtKB-SubCell"/>
</dbReference>
<evidence type="ECO:0000256" key="6">
    <source>
        <dbReference type="SAM" id="MobiDB-lite"/>
    </source>
</evidence>
<feature type="region of interest" description="Disordered" evidence="6">
    <location>
        <begin position="28"/>
        <end position="142"/>
    </location>
</feature>
<keyword evidence="5" id="KW-0479">Metal-binding</keyword>
<evidence type="ECO:0000256" key="1">
    <source>
        <dbReference type="ARBA" id="ARBA00004418"/>
    </source>
</evidence>
<dbReference type="InterPro" id="IPR052721">
    <property type="entry name" value="ET_Amicyanin"/>
</dbReference>
<dbReference type="CDD" id="cd13921">
    <property type="entry name" value="Amicyanin"/>
    <property type="match status" value="1"/>
</dbReference>
<feature type="binding site" evidence="5">
    <location>
        <position position="218"/>
    </location>
    <ligand>
        <name>Cu cation</name>
        <dbReference type="ChEBI" id="CHEBI:23378"/>
    </ligand>
</feature>